<dbReference type="SUPFAM" id="SSF46589">
    <property type="entry name" value="tRNA-binding arm"/>
    <property type="match status" value="1"/>
</dbReference>
<reference evidence="10" key="1">
    <citation type="submission" date="2021-01" db="EMBL/GenBank/DDBJ databases">
        <title>Metabolic potential, ecology and presence of endohyphal bacteria is reflected in genomic diversity of Mucoromycotina.</title>
        <authorList>
            <person name="Muszewska A."/>
            <person name="Okrasinska A."/>
            <person name="Steczkiewicz K."/>
            <person name="Drgas O."/>
            <person name="Orlowska M."/>
            <person name="Perlinska-Lenart U."/>
            <person name="Aleksandrzak-Piekarczyk T."/>
            <person name="Szatraj K."/>
            <person name="Zielenkiewicz U."/>
            <person name="Pilsyk S."/>
            <person name="Malc E."/>
            <person name="Mieczkowski P."/>
            <person name="Kruszewska J.S."/>
            <person name="Biernat P."/>
            <person name="Pawlowska J."/>
        </authorList>
    </citation>
    <scope>NUCLEOTIDE SEQUENCE</scope>
    <source>
        <strain evidence="10">WA0000018081</strain>
    </source>
</reference>
<evidence type="ECO:0000256" key="7">
    <source>
        <dbReference type="ARBA" id="ARBA00023146"/>
    </source>
</evidence>
<evidence type="ECO:0000256" key="1">
    <source>
        <dbReference type="ARBA" id="ARBA00010728"/>
    </source>
</evidence>
<evidence type="ECO:0000259" key="9">
    <source>
        <dbReference type="PROSITE" id="PS50862"/>
    </source>
</evidence>
<evidence type="ECO:0000256" key="4">
    <source>
        <dbReference type="ARBA" id="ARBA00022741"/>
    </source>
</evidence>
<dbReference type="Proteomes" id="UP000613177">
    <property type="component" value="Unassembled WGS sequence"/>
</dbReference>
<dbReference type="GO" id="GO:0006434">
    <property type="term" value="P:seryl-tRNA aminoacylation"/>
    <property type="evidence" value="ECO:0007669"/>
    <property type="project" value="InterPro"/>
</dbReference>
<dbReference type="CDD" id="cd00770">
    <property type="entry name" value="SerRS_core"/>
    <property type="match status" value="1"/>
</dbReference>
<dbReference type="SUPFAM" id="SSF55681">
    <property type="entry name" value="Class II aaRS and biotin synthetases"/>
    <property type="match status" value="1"/>
</dbReference>
<evidence type="ECO:0000256" key="2">
    <source>
        <dbReference type="ARBA" id="ARBA00012840"/>
    </source>
</evidence>
<dbReference type="InterPro" id="IPR006597">
    <property type="entry name" value="Sel1-like"/>
</dbReference>
<dbReference type="NCBIfam" id="TIGR00414">
    <property type="entry name" value="serS"/>
    <property type="match status" value="1"/>
</dbReference>
<dbReference type="FunFam" id="3.30.930.10:FF:000026">
    <property type="entry name" value="Seryl-tRNA synthetase, cytoplasmic"/>
    <property type="match status" value="1"/>
</dbReference>
<dbReference type="AlphaFoldDB" id="A0A8H7VTQ4"/>
<dbReference type="Gene3D" id="3.30.930.10">
    <property type="entry name" value="Bira Bifunctional Protein, Domain 2"/>
    <property type="match status" value="1"/>
</dbReference>
<dbReference type="EC" id="6.1.1.11" evidence="2"/>
<dbReference type="SMART" id="SM00671">
    <property type="entry name" value="SEL1"/>
    <property type="match status" value="11"/>
</dbReference>
<evidence type="ECO:0000256" key="6">
    <source>
        <dbReference type="ARBA" id="ARBA00022917"/>
    </source>
</evidence>
<dbReference type="SUPFAM" id="SSF81901">
    <property type="entry name" value="HCP-like"/>
    <property type="match status" value="3"/>
</dbReference>
<keyword evidence="11" id="KW-1185">Reference proteome</keyword>
<dbReference type="InterPro" id="IPR011990">
    <property type="entry name" value="TPR-like_helical_dom_sf"/>
</dbReference>
<sequence>MLDINLLLEERGGNVEMVKESQKRRGGSVEIIDEIIAEYKEWTTPNVIQKEIGKKFKAKEDPAELVAKKNALQAEKDALVVQAKDKETSWKNKLSTLGNIVHSSVPTSMNEDNNEIIRTYYADGVEPVKRTDIMSHHEVLSRLDGYDQERGAKIAGHRGYFLTGVGVDLNLALITYGLNFLARFGYKKLQTPFFMNKEMMAKTAQLSQFDEELYKDKYLIATSEQPISAFHAGEWFEKPSEQLPIKYAGYSTCFRKEAGAHGKDTWGIFRVHQFEKIEQFVLSAPENSWELFNEMIDHSEEFFKSLGLSYRVVSIVSGALNNAAAKKYDLEAWFPYQGEYKELVSCSNCTDYQSRSLEIRCGVKKMSDREKKYVHCLNSTLCATERAMCGLLETWQREDGLEIPPPLVPYMDGKTFIPYSKPKPTKNQNHDLAFLYFTKAAKSNHTLAQVFLGHMYEHGQGTMQDDTEALYWYTQAKETSDAEHQLVIAYMYHDGDIGGISDHKKSLEWFQVSDKNGNPRAYSCIAILYGTGKGTEKDCKLALSSSMQFEKDKSSSNILVDVATTYLFGKHSVDQDFDEAESWFIKGVDKEEEDAMFGMGLLYAIRTDQNQCWKKAYLWYTEAAKHNHDRAQCALGWLYQHGLGCRKNYTIAMQWYKKAKKNGNQDAIAYIASFYHYGYSVPVDYLKALSIYETAINNANALNGKGLMYQSGSGVIQSHSVAMSYFKIAADLGYSEAFNSIAEVYQHGYGRDVDLNKAFSYYNKSAACIESVSSKGMFNLGLMYLEGLGTEIDQRLALVWLRKAATYGNKRASEYIDQLVKSSTQLPQIIYNTERIQVIMKERILQGIQLQTLQEKLASLTTENELLKKMVTNNGTKRTEPLKFLYVQNTETIDLEKAPKKFLQI</sequence>
<dbReference type="PROSITE" id="PS50862">
    <property type="entry name" value="AA_TRNA_LIGASE_II"/>
    <property type="match status" value="1"/>
</dbReference>
<dbReference type="Pfam" id="PF00587">
    <property type="entry name" value="tRNA-synt_2b"/>
    <property type="match status" value="1"/>
</dbReference>
<dbReference type="InterPro" id="IPR015866">
    <property type="entry name" value="Ser-tRNA-synth_1_N"/>
</dbReference>
<dbReference type="InterPro" id="IPR010978">
    <property type="entry name" value="tRNA-bd_arm"/>
</dbReference>
<keyword evidence="6" id="KW-0648">Protein biosynthesis</keyword>
<evidence type="ECO:0000313" key="11">
    <source>
        <dbReference type="Proteomes" id="UP000613177"/>
    </source>
</evidence>
<dbReference type="InterPro" id="IPR033729">
    <property type="entry name" value="SerRS_core"/>
</dbReference>
<dbReference type="InterPro" id="IPR002317">
    <property type="entry name" value="Ser-tRNA-ligase_type_1"/>
</dbReference>
<dbReference type="GO" id="GO:0004828">
    <property type="term" value="F:serine-tRNA ligase activity"/>
    <property type="evidence" value="ECO:0007669"/>
    <property type="project" value="UniProtKB-EC"/>
</dbReference>
<name>A0A8H7VTQ4_9FUNG</name>
<evidence type="ECO:0000256" key="5">
    <source>
        <dbReference type="ARBA" id="ARBA00022840"/>
    </source>
</evidence>
<dbReference type="EMBL" id="JAEPRE010000100">
    <property type="protein sequence ID" value="KAG2232760.1"/>
    <property type="molecule type" value="Genomic_DNA"/>
</dbReference>
<accession>A0A8H7VTQ4</accession>
<protein>
    <recommendedName>
        <fullName evidence="2">serine--tRNA ligase</fullName>
        <ecNumber evidence="2">6.1.1.11</ecNumber>
    </recommendedName>
    <alternativeName>
        <fullName evidence="8">Seryl-tRNA synthetase</fullName>
    </alternativeName>
</protein>
<dbReference type="InterPro" id="IPR045864">
    <property type="entry name" value="aa-tRNA-synth_II/BPL/LPL"/>
</dbReference>
<evidence type="ECO:0000313" key="10">
    <source>
        <dbReference type="EMBL" id="KAG2232760.1"/>
    </source>
</evidence>
<evidence type="ECO:0000256" key="8">
    <source>
        <dbReference type="ARBA" id="ARBA00031113"/>
    </source>
</evidence>
<keyword evidence="3" id="KW-0436">Ligase</keyword>
<dbReference type="GO" id="GO:0005524">
    <property type="term" value="F:ATP binding"/>
    <property type="evidence" value="ECO:0007669"/>
    <property type="project" value="UniProtKB-KW"/>
</dbReference>
<gene>
    <name evidence="10" type="ORF">INT48_001114</name>
</gene>
<dbReference type="UniPathway" id="UPA00906">
    <property type="reaction ID" value="UER00895"/>
</dbReference>
<feature type="domain" description="Aminoacyl-transfer RNA synthetases class-II family profile" evidence="9">
    <location>
        <begin position="132"/>
        <end position="418"/>
    </location>
</feature>
<keyword evidence="4" id="KW-0547">Nucleotide-binding</keyword>
<comment type="similarity">
    <text evidence="1">Belongs to the class-II aminoacyl-tRNA synthetase family. Type-1 seryl-tRNA synthetase subfamily.</text>
</comment>
<dbReference type="Gene3D" id="1.25.40.10">
    <property type="entry name" value="Tetratricopeptide repeat domain"/>
    <property type="match status" value="3"/>
</dbReference>
<dbReference type="InterPro" id="IPR006195">
    <property type="entry name" value="aa-tRNA-synth_II"/>
</dbReference>
<dbReference type="Gene3D" id="1.10.287.40">
    <property type="entry name" value="Serine-tRNA synthetase, tRNA binding domain"/>
    <property type="match status" value="1"/>
</dbReference>
<dbReference type="Pfam" id="PF02403">
    <property type="entry name" value="Seryl_tRNA_N"/>
    <property type="match status" value="1"/>
</dbReference>
<dbReference type="Pfam" id="PF08238">
    <property type="entry name" value="Sel1"/>
    <property type="match status" value="11"/>
</dbReference>
<dbReference type="PRINTS" id="PR00981">
    <property type="entry name" value="TRNASYNTHSER"/>
</dbReference>
<dbReference type="PANTHER" id="PTHR11778">
    <property type="entry name" value="SERYL-TRNA SYNTHETASE"/>
    <property type="match status" value="1"/>
</dbReference>
<proteinExistence type="inferred from homology"/>
<keyword evidence="7" id="KW-0030">Aminoacyl-tRNA synthetase</keyword>
<organism evidence="10 11">
    <name type="scientific">Thamnidium elegans</name>
    <dbReference type="NCBI Taxonomy" id="101142"/>
    <lineage>
        <taxon>Eukaryota</taxon>
        <taxon>Fungi</taxon>
        <taxon>Fungi incertae sedis</taxon>
        <taxon>Mucoromycota</taxon>
        <taxon>Mucoromycotina</taxon>
        <taxon>Mucoromycetes</taxon>
        <taxon>Mucorales</taxon>
        <taxon>Mucorineae</taxon>
        <taxon>Mucoraceae</taxon>
        <taxon>Thamnidium</taxon>
    </lineage>
</organism>
<dbReference type="InterPro" id="IPR002314">
    <property type="entry name" value="aa-tRNA-synt_IIb"/>
</dbReference>
<keyword evidence="5" id="KW-0067">ATP-binding</keyword>
<dbReference type="InterPro" id="IPR042103">
    <property type="entry name" value="SerRS_1_N_sf"/>
</dbReference>
<evidence type="ECO:0000256" key="3">
    <source>
        <dbReference type="ARBA" id="ARBA00022598"/>
    </source>
</evidence>
<comment type="caution">
    <text evidence="10">The sequence shown here is derived from an EMBL/GenBank/DDBJ whole genome shotgun (WGS) entry which is preliminary data.</text>
</comment>